<feature type="compositionally biased region" description="Basic and acidic residues" evidence="1">
    <location>
        <begin position="64"/>
        <end position="77"/>
    </location>
</feature>
<accession>A0A7X0MUT1</accession>
<organism evidence="3 4">
    <name type="scientific">Rhizobium soli</name>
    <dbReference type="NCBI Taxonomy" id="424798"/>
    <lineage>
        <taxon>Bacteria</taxon>
        <taxon>Pseudomonadati</taxon>
        <taxon>Pseudomonadota</taxon>
        <taxon>Alphaproteobacteria</taxon>
        <taxon>Hyphomicrobiales</taxon>
        <taxon>Rhizobiaceae</taxon>
        <taxon>Rhizobium/Agrobacterium group</taxon>
        <taxon>Rhizobium</taxon>
    </lineage>
</organism>
<evidence type="ECO:0000313" key="4">
    <source>
        <dbReference type="Proteomes" id="UP000585437"/>
    </source>
</evidence>
<evidence type="ECO:0000256" key="1">
    <source>
        <dbReference type="SAM" id="MobiDB-lite"/>
    </source>
</evidence>
<feature type="transmembrane region" description="Helical" evidence="2">
    <location>
        <begin position="102"/>
        <end position="123"/>
    </location>
</feature>
<evidence type="ECO:0000256" key="2">
    <source>
        <dbReference type="SAM" id="Phobius"/>
    </source>
</evidence>
<gene>
    <name evidence="3" type="ORF">F4695_003981</name>
</gene>
<keyword evidence="2" id="KW-1133">Transmembrane helix</keyword>
<reference evidence="3 4" key="1">
    <citation type="submission" date="2020-08" db="EMBL/GenBank/DDBJ databases">
        <title>The Agave Microbiome: Exploring the role of microbial communities in plant adaptations to desert environments.</title>
        <authorList>
            <person name="Partida-Martinez L.P."/>
        </authorList>
    </citation>
    <scope>NUCLEOTIDE SEQUENCE [LARGE SCALE GENOMIC DNA]</scope>
    <source>
        <strain evidence="3 4">AS3.12</strain>
    </source>
</reference>
<keyword evidence="2" id="KW-0812">Transmembrane</keyword>
<comment type="caution">
    <text evidence="3">The sequence shown here is derived from an EMBL/GenBank/DDBJ whole genome shotgun (WGS) entry which is preliminary data.</text>
</comment>
<proteinExistence type="predicted"/>
<sequence>MPYYLVTQTSLMEGADEVEAARKVLTKLKSDGAVGFTVKYDDENIRKVTVANVPASEVTQPAAREPRPSREQIQEDNKLEASAVNEAQTGVSKPRRLSARSVTFGLSLFAAGVAAGMVIMTLVDRTHG</sequence>
<feature type="region of interest" description="Disordered" evidence="1">
    <location>
        <begin position="57"/>
        <end position="77"/>
    </location>
</feature>
<dbReference type="AlphaFoldDB" id="A0A7X0MUT1"/>
<keyword evidence="2" id="KW-0472">Membrane</keyword>
<protein>
    <submittedName>
        <fullName evidence="3">Uncharacterized protein</fullName>
    </submittedName>
</protein>
<evidence type="ECO:0000313" key="3">
    <source>
        <dbReference type="EMBL" id="MBB6510590.1"/>
    </source>
</evidence>
<dbReference type="EMBL" id="JACHBU010000009">
    <property type="protein sequence ID" value="MBB6510590.1"/>
    <property type="molecule type" value="Genomic_DNA"/>
</dbReference>
<keyword evidence="4" id="KW-1185">Reference proteome</keyword>
<name>A0A7X0MUT1_9HYPH</name>
<dbReference type="Proteomes" id="UP000585437">
    <property type="component" value="Unassembled WGS sequence"/>
</dbReference>